<proteinExistence type="predicted"/>
<keyword evidence="3" id="KW-1185">Reference proteome</keyword>
<name>A0A4C1Z6J1_EUMVA</name>
<reference evidence="2 3" key="1">
    <citation type="journal article" date="2019" name="Commun. Biol.">
        <title>The bagworm genome reveals a unique fibroin gene that provides high tensile strength.</title>
        <authorList>
            <person name="Kono N."/>
            <person name="Nakamura H."/>
            <person name="Ohtoshi R."/>
            <person name="Tomita M."/>
            <person name="Numata K."/>
            <person name="Arakawa K."/>
        </authorList>
    </citation>
    <scope>NUCLEOTIDE SEQUENCE [LARGE SCALE GENOMIC DNA]</scope>
</reference>
<feature type="region of interest" description="Disordered" evidence="1">
    <location>
        <begin position="51"/>
        <end position="74"/>
    </location>
</feature>
<evidence type="ECO:0000256" key="1">
    <source>
        <dbReference type="SAM" id="MobiDB-lite"/>
    </source>
</evidence>
<dbReference type="AlphaFoldDB" id="A0A4C1Z6J1"/>
<dbReference type="Proteomes" id="UP000299102">
    <property type="component" value="Unassembled WGS sequence"/>
</dbReference>
<feature type="region of interest" description="Disordered" evidence="1">
    <location>
        <begin position="1"/>
        <end position="30"/>
    </location>
</feature>
<comment type="caution">
    <text evidence="2">The sequence shown here is derived from an EMBL/GenBank/DDBJ whole genome shotgun (WGS) entry which is preliminary data.</text>
</comment>
<organism evidence="2 3">
    <name type="scientific">Eumeta variegata</name>
    <name type="common">Bagworm moth</name>
    <name type="synonym">Eumeta japonica</name>
    <dbReference type="NCBI Taxonomy" id="151549"/>
    <lineage>
        <taxon>Eukaryota</taxon>
        <taxon>Metazoa</taxon>
        <taxon>Ecdysozoa</taxon>
        <taxon>Arthropoda</taxon>
        <taxon>Hexapoda</taxon>
        <taxon>Insecta</taxon>
        <taxon>Pterygota</taxon>
        <taxon>Neoptera</taxon>
        <taxon>Endopterygota</taxon>
        <taxon>Lepidoptera</taxon>
        <taxon>Glossata</taxon>
        <taxon>Ditrysia</taxon>
        <taxon>Tineoidea</taxon>
        <taxon>Psychidae</taxon>
        <taxon>Oiketicinae</taxon>
        <taxon>Eumeta</taxon>
    </lineage>
</organism>
<evidence type="ECO:0000313" key="3">
    <source>
        <dbReference type="Proteomes" id="UP000299102"/>
    </source>
</evidence>
<gene>
    <name evidence="2" type="ORF">EVAR_62738_1</name>
</gene>
<accession>A0A4C1Z6J1</accession>
<dbReference type="EMBL" id="BGZK01001679">
    <property type="protein sequence ID" value="GBP84441.1"/>
    <property type="molecule type" value="Genomic_DNA"/>
</dbReference>
<protein>
    <submittedName>
        <fullName evidence="2">Uncharacterized protein</fullName>
    </submittedName>
</protein>
<evidence type="ECO:0000313" key="2">
    <source>
        <dbReference type="EMBL" id="GBP84441.1"/>
    </source>
</evidence>
<feature type="compositionally biased region" description="Basic residues" evidence="1">
    <location>
        <begin position="56"/>
        <end position="65"/>
    </location>
</feature>
<sequence>MNTPTSSELGAPPARARRPPEPLGRADGIGIHSVGYKSSLSDAKLNGAAITSKWGRERKKNKKRGGGLMPKSTNLNSDRKIFRAADGQSADRCFVTSLTDRIDFPRVCGRARPAPPAHADAATGRSAPRMHCDDDLHVTRGVKSENFYD</sequence>